<comment type="caution">
    <text evidence="1">The sequence shown here is derived from an EMBL/GenBank/DDBJ whole genome shotgun (WGS) entry which is preliminary data.</text>
</comment>
<reference evidence="1" key="1">
    <citation type="journal article" date="2022" name="Int. J. Mol. Sci.">
        <title>Draft Genome of Tanacetum Coccineum: Genomic Comparison of Closely Related Tanacetum-Family Plants.</title>
        <authorList>
            <person name="Yamashiro T."/>
            <person name="Shiraishi A."/>
            <person name="Nakayama K."/>
            <person name="Satake H."/>
        </authorList>
    </citation>
    <scope>NUCLEOTIDE SEQUENCE</scope>
</reference>
<proteinExistence type="predicted"/>
<keyword evidence="2" id="KW-1185">Reference proteome</keyword>
<accession>A0ABQ4WD13</accession>
<gene>
    <name evidence="1" type="ORF">Tco_0624089</name>
</gene>
<dbReference type="Proteomes" id="UP001151760">
    <property type="component" value="Unassembled WGS sequence"/>
</dbReference>
<dbReference type="EMBL" id="BQNB010008536">
    <property type="protein sequence ID" value="GJS50727.1"/>
    <property type="molecule type" value="Genomic_DNA"/>
</dbReference>
<name>A0ABQ4WD13_9ASTR</name>
<reference evidence="1" key="2">
    <citation type="submission" date="2022-01" db="EMBL/GenBank/DDBJ databases">
        <authorList>
            <person name="Yamashiro T."/>
            <person name="Shiraishi A."/>
            <person name="Satake H."/>
            <person name="Nakayama K."/>
        </authorList>
    </citation>
    <scope>NUCLEOTIDE SEQUENCE</scope>
</reference>
<sequence length="148" mass="16654">MLSVEPALPVLLSSKGRALLQKEPTATSKVLKNFISLRDHHVIHKIEIIRECMWIRDAGMFNKSSEKHPIRKSHIGALGYTSHSIDDVVGKIEVLSSGKTVEHVAETNIGVILVSCEAYGIFTENDFPFFEVKDLPFLKFFNICERSD</sequence>
<evidence type="ECO:0000313" key="1">
    <source>
        <dbReference type="EMBL" id="GJS50727.1"/>
    </source>
</evidence>
<protein>
    <submittedName>
        <fullName evidence="1">Uncharacterized protein</fullName>
    </submittedName>
</protein>
<evidence type="ECO:0000313" key="2">
    <source>
        <dbReference type="Proteomes" id="UP001151760"/>
    </source>
</evidence>
<organism evidence="1 2">
    <name type="scientific">Tanacetum coccineum</name>
    <dbReference type="NCBI Taxonomy" id="301880"/>
    <lineage>
        <taxon>Eukaryota</taxon>
        <taxon>Viridiplantae</taxon>
        <taxon>Streptophyta</taxon>
        <taxon>Embryophyta</taxon>
        <taxon>Tracheophyta</taxon>
        <taxon>Spermatophyta</taxon>
        <taxon>Magnoliopsida</taxon>
        <taxon>eudicotyledons</taxon>
        <taxon>Gunneridae</taxon>
        <taxon>Pentapetalae</taxon>
        <taxon>asterids</taxon>
        <taxon>campanulids</taxon>
        <taxon>Asterales</taxon>
        <taxon>Asteraceae</taxon>
        <taxon>Asteroideae</taxon>
        <taxon>Anthemideae</taxon>
        <taxon>Anthemidinae</taxon>
        <taxon>Tanacetum</taxon>
    </lineage>
</organism>